<dbReference type="SUPFAM" id="SSF50104">
    <property type="entry name" value="Translation proteins SH3-like domain"/>
    <property type="match status" value="1"/>
</dbReference>
<reference evidence="1 2" key="1">
    <citation type="journal article" date="2018" name="Evol. Lett.">
        <title>Horizontal gene cluster transfer increased hallucinogenic mushroom diversity.</title>
        <authorList>
            <person name="Reynolds H.T."/>
            <person name="Vijayakumar V."/>
            <person name="Gluck-Thaler E."/>
            <person name="Korotkin H.B."/>
            <person name="Matheny P.B."/>
            <person name="Slot J.C."/>
        </authorList>
    </citation>
    <scope>NUCLEOTIDE SEQUENCE [LARGE SCALE GENOMIC DNA]</scope>
    <source>
        <strain evidence="1 2">2631</strain>
    </source>
</reference>
<dbReference type="InParanoid" id="A0A409XWE4"/>
<proteinExistence type="predicted"/>
<dbReference type="EMBL" id="NHYD01000118">
    <property type="protein sequence ID" value="PPQ95084.1"/>
    <property type="molecule type" value="Genomic_DNA"/>
</dbReference>
<dbReference type="AlphaFoldDB" id="A0A409XWE4"/>
<comment type="caution">
    <text evidence="1">The sequence shown here is derived from an EMBL/GenBank/DDBJ whole genome shotgun (WGS) entry which is preliminary data.</text>
</comment>
<accession>A0A409XWE4</accession>
<evidence type="ECO:0000313" key="2">
    <source>
        <dbReference type="Proteomes" id="UP000283269"/>
    </source>
</evidence>
<sequence>MKENDRVFIHVQGPETTFTFTPAISKALDTLYAEVEQIWAHDGPAGHNQEYRLTLRVSWEDLRKEINVGQYVCVCGRLHSGKTGWVVQIEDNQVSIVSKKIEGKIPQYLKDSDDAIESFKALANFLEITEEPAVFHYRCKPESGPLPPRTY</sequence>
<dbReference type="OrthoDB" id="3048815at2759"/>
<protein>
    <submittedName>
        <fullName evidence="1">Uncharacterized protein</fullName>
    </submittedName>
</protein>
<organism evidence="1 2">
    <name type="scientific">Psilocybe cyanescens</name>
    <dbReference type="NCBI Taxonomy" id="93625"/>
    <lineage>
        <taxon>Eukaryota</taxon>
        <taxon>Fungi</taxon>
        <taxon>Dikarya</taxon>
        <taxon>Basidiomycota</taxon>
        <taxon>Agaricomycotina</taxon>
        <taxon>Agaricomycetes</taxon>
        <taxon>Agaricomycetidae</taxon>
        <taxon>Agaricales</taxon>
        <taxon>Agaricineae</taxon>
        <taxon>Strophariaceae</taxon>
        <taxon>Psilocybe</taxon>
    </lineage>
</organism>
<keyword evidence="2" id="KW-1185">Reference proteome</keyword>
<dbReference type="InterPro" id="IPR008991">
    <property type="entry name" value="Translation_prot_SH3-like_sf"/>
</dbReference>
<name>A0A409XWE4_PSICY</name>
<gene>
    <name evidence="1" type="ORF">CVT25_002553</name>
</gene>
<evidence type="ECO:0000313" key="1">
    <source>
        <dbReference type="EMBL" id="PPQ95084.1"/>
    </source>
</evidence>
<dbReference type="Proteomes" id="UP000283269">
    <property type="component" value="Unassembled WGS sequence"/>
</dbReference>